<dbReference type="GO" id="GO:0016887">
    <property type="term" value="F:ATP hydrolysis activity"/>
    <property type="evidence" value="ECO:0007669"/>
    <property type="project" value="InterPro"/>
</dbReference>
<organism evidence="10 11">
    <name type="scientific">Cellulomonas soli</name>
    <dbReference type="NCBI Taxonomy" id="931535"/>
    <lineage>
        <taxon>Bacteria</taxon>
        <taxon>Bacillati</taxon>
        <taxon>Actinomycetota</taxon>
        <taxon>Actinomycetes</taxon>
        <taxon>Micrococcales</taxon>
        <taxon>Cellulomonadaceae</taxon>
        <taxon>Cellulomonas</taxon>
    </lineage>
</organism>
<protein>
    <submittedName>
        <fullName evidence="10">Putative ribose/galactose/methyl galactoside import ATP-binding protein 1</fullName>
    </submittedName>
</protein>
<evidence type="ECO:0000313" key="10">
    <source>
        <dbReference type="EMBL" id="GEP69137.1"/>
    </source>
</evidence>
<gene>
    <name evidence="10" type="ORF">CSO01_18520</name>
</gene>
<dbReference type="CDD" id="cd03216">
    <property type="entry name" value="ABC_Carb_Monos_I"/>
    <property type="match status" value="1"/>
</dbReference>
<evidence type="ECO:0000256" key="2">
    <source>
        <dbReference type="ARBA" id="ARBA00022475"/>
    </source>
</evidence>
<evidence type="ECO:0000256" key="3">
    <source>
        <dbReference type="ARBA" id="ARBA00022597"/>
    </source>
</evidence>
<dbReference type="PROSITE" id="PS50893">
    <property type="entry name" value="ABC_TRANSPORTER_2"/>
    <property type="match status" value="2"/>
</dbReference>
<dbReference type="SUPFAM" id="SSF52540">
    <property type="entry name" value="P-loop containing nucleoside triphosphate hydrolases"/>
    <property type="match status" value="2"/>
</dbReference>
<evidence type="ECO:0000256" key="8">
    <source>
        <dbReference type="ARBA" id="ARBA00023136"/>
    </source>
</evidence>
<dbReference type="InterPro" id="IPR017871">
    <property type="entry name" value="ABC_transporter-like_CS"/>
</dbReference>
<proteinExistence type="predicted"/>
<keyword evidence="5" id="KW-0547">Nucleotide-binding</keyword>
<dbReference type="Pfam" id="PF00005">
    <property type="entry name" value="ABC_tran"/>
    <property type="match status" value="2"/>
</dbReference>
<evidence type="ECO:0000256" key="7">
    <source>
        <dbReference type="ARBA" id="ARBA00022967"/>
    </source>
</evidence>
<dbReference type="EMBL" id="BKAL01000006">
    <property type="protein sequence ID" value="GEP69137.1"/>
    <property type="molecule type" value="Genomic_DNA"/>
</dbReference>
<dbReference type="InterPro" id="IPR027417">
    <property type="entry name" value="P-loop_NTPase"/>
</dbReference>
<accession>A0A512PD56</accession>
<sequence length="500" mass="53717">MTSESVLTVTDMSKSFGVVRALKGVDFELRDGEVHGLIGENGSGKSTLTSIIAGQQNPDGGRMTYQGAPWAPTSVNAALEGGVGMVVQESGTVPGVSVAENMFLGDAGRFSGRWGLVDRTAMNRQARDSLAAIGIDGIEPAAVTGSLDFQARKLVELARVMRHDPKVVVVDETTTALSQAGRETLYRLMGAQKRRGAVVFISHDLEEIMAVCDRLTVLRDGELIRTFDKHQFDADAIRAAMIGRTLEGQYYREDTTATARPEVVLRAEHLTVGDKVRDVSLAVRSGEIVGIGGLSHSGMHELGKALFGAIRLDGGSVTANGSRITSEQRAVRAAMGYVSKDRDTESLSLTASIRDNIASAGLHLIGRGRGGLITPGAERRYVLTPMEQLAVKATSSSQVVGTLSGGNKQKVVFGKWIACGSEVLILDCPTRGVDIGVKQAMYQLMVRLKDEGKAVVMVSEEMTELMGMCDRLLIMKDGRVAREFERGPELTEMEIIQCMI</sequence>
<keyword evidence="1" id="KW-0813">Transport</keyword>
<evidence type="ECO:0000256" key="4">
    <source>
        <dbReference type="ARBA" id="ARBA00022737"/>
    </source>
</evidence>
<evidence type="ECO:0000313" key="11">
    <source>
        <dbReference type="Proteomes" id="UP000321798"/>
    </source>
</evidence>
<comment type="caution">
    <text evidence="10">The sequence shown here is derived from an EMBL/GenBank/DDBJ whole genome shotgun (WGS) entry which is preliminary data.</text>
</comment>
<dbReference type="SMART" id="SM00382">
    <property type="entry name" value="AAA"/>
    <property type="match status" value="2"/>
</dbReference>
<dbReference type="RefSeq" id="WP_146952903.1">
    <property type="nucleotide sequence ID" value="NZ_BAABBJ010000006.1"/>
</dbReference>
<dbReference type="Gene3D" id="3.40.50.300">
    <property type="entry name" value="P-loop containing nucleotide triphosphate hydrolases"/>
    <property type="match status" value="2"/>
</dbReference>
<dbReference type="GO" id="GO:0005524">
    <property type="term" value="F:ATP binding"/>
    <property type="evidence" value="ECO:0007669"/>
    <property type="project" value="UniProtKB-KW"/>
</dbReference>
<dbReference type="AlphaFoldDB" id="A0A512PD56"/>
<dbReference type="Proteomes" id="UP000321798">
    <property type="component" value="Unassembled WGS sequence"/>
</dbReference>
<name>A0A512PD56_9CELL</name>
<dbReference type="InterPro" id="IPR003593">
    <property type="entry name" value="AAA+_ATPase"/>
</dbReference>
<dbReference type="InterPro" id="IPR003439">
    <property type="entry name" value="ABC_transporter-like_ATP-bd"/>
</dbReference>
<dbReference type="PROSITE" id="PS00211">
    <property type="entry name" value="ABC_TRANSPORTER_1"/>
    <property type="match status" value="1"/>
</dbReference>
<evidence type="ECO:0000256" key="1">
    <source>
        <dbReference type="ARBA" id="ARBA00022448"/>
    </source>
</evidence>
<feature type="domain" description="ABC transporter" evidence="9">
    <location>
        <begin position="259"/>
        <end position="500"/>
    </location>
</feature>
<dbReference type="PANTHER" id="PTHR43790">
    <property type="entry name" value="CARBOHYDRATE TRANSPORT ATP-BINDING PROTEIN MG119-RELATED"/>
    <property type="match status" value="1"/>
</dbReference>
<dbReference type="InterPro" id="IPR050107">
    <property type="entry name" value="ABC_carbohydrate_import_ATPase"/>
</dbReference>
<keyword evidence="3" id="KW-0762">Sugar transport</keyword>
<evidence type="ECO:0000256" key="5">
    <source>
        <dbReference type="ARBA" id="ARBA00022741"/>
    </source>
</evidence>
<dbReference type="OrthoDB" id="39350at2"/>
<keyword evidence="6 10" id="KW-0067">ATP-binding</keyword>
<keyword evidence="8" id="KW-0472">Membrane</keyword>
<keyword evidence="7" id="KW-1278">Translocase</keyword>
<reference evidence="10 11" key="1">
    <citation type="submission" date="2019-07" db="EMBL/GenBank/DDBJ databases">
        <title>Whole genome shotgun sequence of Cellulomonas soli NBRC 109434.</title>
        <authorList>
            <person name="Hosoyama A."/>
            <person name="Uohara A."/>
            <person name="Ohji S."/>
            <person name="Ichikawa N."/>
        </authorList>
    </citation>
    <scope>NUCLEOTIDE SEQUENCE [LARGE SCALE GENOMIC DNA]</scope>
    <source>
        <strain evidence="10 11">NBRC 109434</strain>
    </source>
</reference>
<evidence type="ECO:0000256" key="6">
    <source>
        <dbReference type="ARBA" id="ARBA00022840"/>
    </source>
</evidence>
<dbReference type="PANTHER" id="PTHR43790:SF3">
    <property type="entry name" value="D-ALLOSE IMPORT ATP-BINDING PROTEIN ALSA-RELATED"/>
    <property type="match status" value="1"/>
</dbReference>
<dbReference type="CDD" id="cd03215">
    <property type="entry name" value="ABC_Carb_Monos_II"/>
    <property type="match status" value="1"/>
</dbReference>
<keyword evidence="4" id="KW-0677">Repeat</keyword>
<evidence type="ECO:0000259" key="9">
    <source>
        <dbReference type="PROSITE" id="PS50893"/>
    </source>
</evidence>
<keyword evidence="2" id="KW-1003">Cell membrane</keyword>
<keyword evidence="11" id="KW-1185">Reference proteome</keyword>
<feature type="domain" description="ABC transporter" evidence="9">
    <location>
        <begin position="7"/>
        <end position="245"/>
    </location>
</feature>